<accession>G3NPC2</accession>
<sequence length="135" mass="15911">MSPASTRTLFSSPPRQQSCLSSTWPWLHSTTAPGKRPTLSRTPTWLTPQRRWRPSTFLQISYQRRSWLEIIFNLWSKCKKETTMTLTFKTDNCCILRPDRCYQMYMSCRSLRALAEETSNFLYAFECTERVHLSG</sequence>
<dbReference type="InParanoid" id="G3NPC2"/>
<dbReference type="Ensembl" id="ENSGACT00000007204.1">
    <property type="protein sequence ID" value="ENSGACP00000007186.1"/>
    <property type="gene ID" value="ENSGACG00000005443.1"/>
</dbReference>
<proteinExistence type="predicted"/>
<dbReference type="Bgee" id="ENSGACG00000005443">
    <property type="expression patterns" value="Expressed in embryo and 13 other cell types or tissues"/>
</dbReference>
<reference evidence="1" key="2">
    <citation type="submission" date="2024-04" db="UniProtKB">
        <authorList>
            <consortium name="Ensembl"/>
        </authorList>
    </citation>
    <scope>IDENTIFICATION</scope>
</reference>
<protein>
    <submittedName>
        <fullName evidence="1">Uncharacterized protein</fullName>
    </submittedName>
</protein>
<reference evidence="1" key="1">
    <citation type="submission" date="2006-01" db="EMBL/GenBank/DDBJ databases">
        <authorList>
            <person name="Lindblad-Toh K."/>
            <person name="Mauceli E."/>
            <person name="Grabherr M."/>
            <person name="Chang J.L."/>
            <person name="Lander E.S."/>
        </authorList>
    </citation>
    <scope>NUCLEOTIDE SEQUENCE [LARGE SCALE GENOMIC DNA]</scope>
</reference>
<name>G3NPC2_GASAC</name>
<organism evidence="1">
    <name type="scientific">Gasterosteus aculeatus</name>
    <name type="common">Three-spined stickleback</name>
    <dbReference type="NCBI Taxonomy" id="69293"/>
    <lineage>
        <taxon>Eukaryota</taxon>
        <taxon>Metazoa</taxon>
        <taxon>Chordata</taxon>
        <taxon>Craniata</taxon>
        <taxon>Vertebrata</taxon>
        <taxon>Euteleostomi</taxon>
        <taxon>Actinopterygii</taxon>
        <taxon>Neopterygii</taxon>
        <taxon>Teleostei</taxon>
        <taxon>Neoteleostei</taxon>
        <taxon>Acanthomorphata</taxon>
        <taxon>Eupercaria</taxon>
        <taxon>Perciformes</taxon>
        <taxon>Cottioidei</taxon>
        <taxon>Gasterosteales</taxon>
        <taxon>Gasterosteidae</taxon>
        <taxon>Gasterosteus</taxon>
    </lineage>
</organism>
<dbReference type="AlphaFoldDB" id="G3NPC2"/>
<evidence type="ECO:0000313" key="1">
    <source>
        <dbReference type="Ensembl" id="ENSGACP00000007186.1"/>
    </source>
</evidence>